<evidence type="ECO:0000256" key="2">
    <source>
        <dbReference type="ARBA" id="ARBA00022491"/>
    </source>
</evidence>
<dbReference type="Pfam" id="PF16207">
    <property type="entry name" value="RAWUL"/>
    <property type="match status" value="1"/>
</dbReference>
<evidence type="ECO:0000256" key="1">
    <source>
        <dbReference type="ARBA" id="ARBA00004123"/>
    </source>
</evidence>
<sequence length="159" mass="17866">MLWCIKHSPFITSGEKTQMFNFYKERGLEMPKPVVTQPVTTARGRPKKLFGPVFRIPPELDVSLLLEFIGADEGTGSFKPLEKKFVRVSGEATIGHVEKFLRRKMELATTCQVDIICADHLLEHYQTLRDILAEIGKRALQDGLLVLHFGLGLSPSSLT</sequence>
<keyword evidence="3" id="KW-0805">Transcription regulation</keyword>
<keyword evidence="5" id="KW-0539">Nucleus</keyword>
<dbReference type="InterPro" id="IPR032443">
    <property type="entry name" value="RAWUL"/>
</dbReference>
<organism evidence="7 8">
    <name type="scientific">Engystomops pustulosus</name>
    <name type="common">Tungara frog</name>
    <name type="synonym">Physalaemus pustulosus</name>
    <dbReference type="NCBI Taxonomy" id="76066"/>
    <lineage>
        <taxon>Eukaryota</taxon>
        <taxon>Metazoa</taxon>
        <taxon>Chordata</taxon>
        <taxon>Craniata</taxon>
        <taxon>Vertebrata</taxon>
        <taxon>Euteleostomi</taxon>
        <taxon>Amphibia</taxon>
        <taxon>Batrachia</taxon>
        <taxon>Anura</taxon>
        <taxon>Neobatrachia</taxon>
        <taxon>Hyloidea</taxon>
        <taxon>Leptodactylidae</taxon>
        <taxon>Leiuperinae</taxon>
        <taxon>Engystomops</taxon>
    </lineage>
</organism>
<keyword evidence="8" id="KW-1185">Reference proteome</keyword>
<dbReference type="InterPro" id="IPR051507">
    <property type="entry name" value="PcG_RING_finger"/>
</dbReference>
<dbReference type="AlphaFoldDB" id="A0AAV6ZR72"/>
<dbReference type="InterPro" id="IPR046979">
    <property type="entry name" value="PCGF6_RAWUL"/>
</dbReference>
<dbReference type="FunFam" id="3.10.20.90:FF:000193">
    <property type="entry name" value="Polycomb group RING finger protein 6"/>
    <property type="match status" value="1"/>
</dbReference>
<dbReference type="Gene3D" id="3.10.20.90">
    <property type="entry name" value="Phosphatidylinositol 3-kinase Catalytic Subunit, Chain A, domain 1"/>
    <property type="match status" value="1"/>
</dbReference>
<dbReference type="EMBL" id="WNYA01000011">
    <property type="protein sequence ID" value="KAG8551632.1"/>
    <property type="molecule type" value="Genomic_DNA"/>
</dbReference>
<evidence type="ECO:0000259" key="6">
    <source>
        <dbReference type="Pfam" id="PF16207"/>
    </source>
</evidence>
<dbReference type="GO" id="GO:0032991">
    <property type="term" value="C:protein-containing complex"/>
    <property type="evidence" value="ECO:0007669"/>
    <property type="project" value="UniProtKB-ARBA"/>
</dbReference>
<dbReference type="CDD" id="cd17085">
    <property type="entry name" value="RAWUL_PCGF6"/>
    <property type="match status" value="1"/>
</dbReference>
<evidence type="ECO:0000313" key="7">
    <source>
        <dbReference type="EMBL" id="KAG8551632.1"/>
    </source>
</evidence>
<keyword evidence="4" id="KW-0804">Transcription</keyword>
<dbReference type="GO" id="GO:0005634">
    <property type="term" value="C:nucleus"/>
    <property type="evidence" value="ECO:0007669"/>
    <property type="project" value="UniProtKB-SubCell"/>
</dbReference>
<feature type="domain" description="RAWUL" evidence="6">
    <location>
        <begin position="84"/>
        <end position="132"/>
    </location>
</feature>
<evidence type="ECO:0000256" key="5">
    <source>
        <dbReference type="ARBA" id="ARBA00023242"/>
    </source>
</evidence>
<comment type="subcellular location">
    <subcellularLocation>
        <location evidence="1">Nucleus</location>
    </subcellularLocation>
</comment>
<gene>
    <name evidence="7" type="ORF">GDO81_004187</name>
</gene>
<dbReference type="PANTHER" id="PTHR45893">
    <property type="entry name" value="POLYCOMB GROUP RING FINGER PROTEIN"/>
    <property type="match status" value="1"/>
</dbReference>
<keyword evidence="2" id="KW-0678">Repressor</keyword>
<dbReference type="Proteomes" id="UP000824782">
    <property type="component" value="Unassembled WGS sequence"/>
</dbReference>
<evidence type="ECO:0000256" key="4">
    <source>
        <dbReference type="ARBA" id="ARBA00023163"/>
    </source>
</evidence>
<proteinExistence type="predicted"/>
<comment type="caution">
    <text evidence="7">The sequence shown here is derived from an EMBL/GenBank/DDBJ whole genome shotgun (WGS) entry which is preliminary data.</text>
</comment>
<evidence type="ECO:0000256" key="3">
    <source>
        <dbReference type="ARBA" id="ARBA00023015"/>
    </source>
</evidence>
<accession>A0AAV6ZR72</accession>
<protein>
    <recommendedName>
        <fullName evidence="6">RAWUL domain-containing protein</fullName>
    </recommendedName>
</protein>
<reference evidence="7" key="1">
    <citation type="thesis" date="2020" institute="ProQuest LLC" country="789 East Eisenhower Parkway, Ann Arbor, MI, USA">
        <title>Comparative Genomics and Chromosome Evolution.</title>
        <authorList>
            <person name="Mudd A.B."/>
        </authorList>
    </citation>
    <scope>NUCLEOTIDE SEQUENCE</scope>
    <source>
        <strain evidence="7">237g6f4</strain>
        <tissue evidence="7">Blood</tissue>
    </source>
</reference>
<evidence type="ECO:0000313" key="8">
    <source>
        <dbReference type="Proteomes" id="UP000824782"/>
    </source>
</evidence>
<name>A0AAV6ZR72_ENGPU</name>